<gene>
    <name evidence="15" type="ORF">NECAME_05492</name>
</gene>
<keyword evidence="12 14" id="KW-0479">Metal-binding</keyword>
<evidence type="ECO:0000256" key="12">
    <source>
        <dbReference type="PIRSR" id="PIRSR605027-3"/>
    </source>
</evidence>
<keyword evidence="16" id="KW-1185">Reference proteome</keyword>
<organism evidence="15 16">
    <name type="scientific">Necator americanus</name>
    <name type="common">Human hookworm</name>
    <dbReference type="NCBI Taxonomy" id="51031"/>
    <lineage>
        <taxon>Eukaryota</taxon>
        <taxon>Metazoa</taxon>
        <taxon>Ecdysozoa</taxon>
        <taxon>Nematoda</taxon>
        <taxon>Chromadorea</taxon>
        <taxon>Rhabditida</taxon>
        <taxon>Rhabditina</taxon>
        <taxon>Rhabditomorpha</taxon>
        <taxon>Strongyloidea</taxon>
        <taxon>Ancylostomatidae</taxon>
        <taxon>Bunostominae</taxon>
        <taxon>Necator</taxon>
    </lineage>
</organism>
<keyword evidence="5" id="KW-0812">Transmembrane</keyword>
<keyword evidence="9" id="KW-0325">Glycoprotein</keyword>
<keyword evidence="6 14" id="KW-0735">Signal-anchor</keyword>
<dbReference type="SUPFAM" id="SSF53448">
    <property type="entry name" value="Nucleotide-diphospho-sugar transferases"/>
    <property type="match status" value="1"/>
</dbReference>
<dbReference type="GO" id="GO:0015018">
    <property type="term" value="F:galactosylgalactosylxylosylprotein 3-beta-glucuronosyltransferase activity"/>
    <property type="evidence" value="ECO:0007669"/>
    <property type="project" value="UniProtKB-UniRule"/>
</dbReference>
<dbReference type="Gene3D" id="3.90.550.10">
    <property type="entry name" value="Spore Coat Polysaccharide Biosynthesis Protein SpsA, Chain A"/>
    <property type="match status" value="1"/>
</dbReference>
<dbReference type="EC" id="2.4.1.135" evidence="3 14"/>
<keyword evidence="14" id="KW-0333">Golgi apparatus</keyword>
<dbReference type="EMBL" id="KI669223">
    <property type="protein sequence ID" value="ETN68647.1"/>
    <property type="molecule type" value="Genomic_DNA"/>
</dbReference>
<accession>W2SIS2</accession>
<dbReference type="GO" id="GO:0000139">
    <property type="term" value="C:Golgi membrane"/>
    <property type="evidence" value="ECO:0007669"/>
    <property type="project" value="UniProtKB-SubCell"/>
</dbReference>
<dbReference type="InterPro" id="IPR029044">
    <property type="entry name" value="Nucleotide-diphossugar_trans"/>
</dbReference>
<keyword evidence="12 14" id="KW-0464">Manganese</keyword>
<dbReference type="GO" id="GO:0005975">
    <property type="term" value="P:carbohydrate metabolic process"/>
    <property type="evidence" value="ECO:0007669"/>
    <property type="project" value="TreeGrafter"/>
</dbReference>
<evidence type="ECO:0000256" key="8">
    <source>
        <dbReference type="ARBA" id="ARBA00023136"/>
    </source>
</evidence>
<dbReference type="OMA" id="KQGPESC"/>
<comment type="pathway">
    <text evidence="14">Protein modification; protein glycosylation.</text>
</comment>
<comment type="similarity">
    <text evidence="2 14">Belongs to the glycosyltransferase 43 family.</text>
</comment>
<comment type="catalytic activity">
    <reaction evidence="10 14">
        <text>3-O-(beta-D-galactosyl-(1-&gt;3)-beta-D-galactosyl-(1-&gt;4)-beta-D-xylosyl)-L-seryl-[protein] + UDP-alpha-D-glucuronate = 3-O-(beta-D-GlcA-(1-&gt;3)-beta-D-Gal-(1-&gt;3)-beta-D-Gal-(1-&gt;4)-beta-D-Xyl)-L-seryl-[protein] + UDP + H(+)</text>
        <dbReference type="Rhea" id="RHEA:24168"/>
        <dbReference type="Rhea" id="RHEA-COMP:12571"/>
        <dbReference type="Rhea" id="RHEA-COMP:12573"/>
        <dbReference type="ChEBI" id="CHEBI:15378"/>
        <dbReference type="ChEBI" id="CHEBI:58052"/>
        <dbReference type="ChEBI" id="CHEBI:58223"/>
        <dbReference type="ChEBI" id="CHEBI:132090"/>
        <dbReference type="ChEBI" id="CHEBI:132093"/>
        <dbReference type="EC" id="2.4.1.135"/>
    </reaction>
</comment>
<dbReference type="PANTHER" id="PTHR10896:SF30">
    <property type="entry name" value="GALACTOSYLGALACTOSYLXYLOSYLPROTEIN 3-BETA-GLUCURONOSYLTRANSFERASE"/>
    <property type="match status" value="1"/>
</dbReference>
<evidence type="ECO:0000256" key="10">
    <source>
        <dbReference type="ARBA" id="ARBA00047979"/>
    </source>
</evidence>
<evidence type="ECO:0000256" key="9">
    <source>
        <dbReference type="ARBA" id="ARBA00023180"/>
    </source>
</evidence>
<reference evidence="16" key="1">
    <citation type="journal article" date="2014" name="Nat. Genet.">
        <title>Genome of the human hookworm Necator americanus.</title>
        <authorList>
            <person name="Tang Y.T."/>
            <person name="Gao X."/>
            <person name="Rosa B.A."/>
            <person name="Abubucker S."/>
            <person name="Hallsworth-Pepin K."/>
            <person name="Martin J."/>
            <person name="Tyagi R."/>
            <person name="Heizer E."/>
            <person name="Zhang X."/>
            <person name="Bhonagiri-Palsikar V."/>
            <person name="Minx P."/>
            <person name="Warren W.C."/>
            <person name="Wang Q."/>
            <person name="Zhan B."/>
            <person name="Hotez P.J."/>
            <person name="Sternberg P.W."/>
            <person name="Dougall A."/>
            <person name="Gaze S.T."/>
            <person name="Mulvenna J."/>
            <person name="Sotillo J."/>
            <person name="Ranganathan S."/>
            <person name="Rabelo E.M."/>
            <person name="Wilson R.K."/>
            <person name="Felgner P.L."/>
            <person name="Bethony J."/>
            <person name="Hawdon J.M."/>
            <person name="Gasser R.B."/>
            <person name="Loukas A."/>
            <person name="Mitreva M."/>
        </authorList>
    </citation>
    <scope>NUCLEOTIDE SEQUENCE [LARGE SCALE GENOMIC DNA]</scope>
</reference>
<evidence type="ECO:0000256" key="4">
    <source>
        <dbReference type="ARBA" id="ARBA00022679"/>
    </source>
</evidence>
<keyword evidence="4 14" id="KW-0808">Transferase</keyword>
<evidence type="ECO:0000256" key="5">
    <source>
        <dbReference type="ARBA" id="ARBA00022692"/>
    </source>
</evidence>
<dbReference type="AlphaFoldDB" id="W2SIS2"/>
<evidence type="ECO:0000313" key="15">
    <source>
        <dbReference type="EMBL" id="ETN68647.1"/>
    </source>
</evidence>
<evidence type="ECO:0000256" key="14">
    <source>
        <dbReference type="RuleBase" id="RU363127"/>
    </source>
</evidence>
<dbReference type="GO" id="GO:0046872">
    <property type="term" value="F:metal ion binding"/>
    <property type="evidence" value="ECO:0007669"/>
    <property type="project" value="UniProtKB-KW"/>
</dbReference>
<evidence type="ECO:0000256" key="11">
    <source>
        <dbReference type="PIRSR" id="PIRSR605027-1"/>
    </source>
</evidence>
<feature type="binding site" evidence="12">
    <location>
        <position position="108"/>
    </location>
    <ligand>
        <name>Mn(2+)</name>
        <dbReference type="ChEBI" id="CHEBI:29035"/>
    </ligand>
</feature>
<proteinExistence type="inferred from homology"/>
<dbReference type="UniPathway" id="UPA00378"/>
<comment type="cofactor">
    <cofactor evidence="12 14">
        <name>Mn(2+)</name>
        <dbReference type="ChEBI" id="CHEBI:29035"/>
    </cofactor>
</comment>
<dbReference type="InterPro" id="IPR005027">
    <property type="entry name" value="Glyco_trans_43"/>
</dbReference>
<name>W2SIS2_NECAM</name>
<dbReference type="PANTHER" id="PTHR10896">
    <property type="entry name" value="GALACTOSYLGALACTOSYLXYLOSYLPROTEIN 3-BETA-GLUCURONOSYLTRANSFERASE BETA-1,3-GLUCURONYLTRANSFERASE"/>
    <property type="match status" value="1"/>
</dbReference>
<protein>
    <recommendedName>
        <fullName evidence="3 14">Galactosylgalactosylxylosylprotein 3-beta-glucuronosyltransferase</fullName>
        <ecNumber evidence="3 14">2.4.1.135</ecNumber>
    </recommendedName>
</protein>
<evidence type="ECO:0000313" key="16">
    <source>
        <dbReference type="Proteomes" id="UP000053676"/>
    </source>
</evidence>
<dbReference type="KEGG" id="nai:NECAME_05492"/>
<evidence type="ECO:0000256" key="2">
    <source>
        <dbReference type="ARBA" id="ARBA00007706"/>
    </source>
</evidence>
<evidence type="ECO:0000256" key="1">
    <source>
        <dbReference type="ARBA" id="ARBA00004606"/>
    </source>
</evidence>
<dbReference type="Pfam" id="PF03360">
    <property type="entry name" value="Glyco_transf_43"/>
    <property type="match status" value="1"/>
</dbReference>
<evidence type="ECO:0000256" key="7">
    <source>
        <dbReference type="ARBA" id="ARBA00022989"/>
    </source>
</evidence>
<dbReference type="Proteomes" id="UP000053676">
    <property type="component" value="Unassembled WGS sequence"/>
</dbReference>
<evidence type="ECO:0000256" key="13">
    <source>
        <dbReference type="PIRSR" id="PIRSR605027-4"/>
    </source>
</evidence>
<keyword evidence="7" id="KW-1133">Transmembrane helix</keyword>
<sequence length="246" mass="28227">MFEYPDSRTVPEYHPHQPYSLLNDIFRLSQTLSHVSHLHWIVVEDGPATVPAVSWILHRSGVPHLYMATTSAEGMPRRGWTHRNLALQYVRENYDRNFDAVLYFADDDNSYDVRLFNNYIRNVSRIGVWAVGLVGGAWVEAPHVSAKGKVIAWDVMFAPNRPFATDMAGFAINTKELFRARSATFNAHCAKNYKQGPESCFLSQFGFTKQHLEPFGYKEYPKEILVWHTKTSKSKTRGPKRGYAIE</sequence>
<keyword evidence="8" id="KW-0472">Membrane</keyword>
<feature type="site" description="Interaction with galactose moiety of substrate glycoprotein" evidence="13">
    <location>
        <position position="140"/>
    </location>
</feature>
<evidence type="ECO:0000256" key="3">
    <source>
        <dbReference type="ARBA" id="ARBA00012641"/>
    </source>
</evidence>
<comment type="subcellular location">
    <subcellularLocation>
        <location evidence="14">Golgi apparatus membrane</location>
        <topology evidence="14">Single-pass type II membrane protein</topology>
    </subcellularLocation>
    <subcellularLocation>
        <location evidence="1">Membrane</location>
        <topology evidence="1">Single-pass type II membrane protein</topology>
    </subcellularLocation>
</comment>
<dbReference type="GO" id="GO:0050650">
    <property type="term" value="P:chondroitin sulfate proteoglycan biosynthetic process"/>
    <property type="evidence" value="ECO:0007669"/>
    <property type="project" value="TreeGrafter"/>
</dbReference>
<feature type="active site" description="Proton donor/acceptor" evidence="11">
    <location>
        <position position="198"/>
    </location>
</feature>
<dbReference type="OrthoDB" id="675023at2759"/>
<evidence type="ECO:0000256" key="6">
    <source>
        <dbReference type="ARBA" id="ARBA00022968"/>
    </source>
</evidence>
<dbReference type="STRING" id="51031.W2SIS2"/>